<dbReference type="EMBL" id="JAOWIN010000009">
    <property type="protein sequence ID" value="MDI9093476.1"/>
    <property type="molecule type" value="Genomic_DNA"/>
</dbReference>
<dbReference type="RefSeq" id="WP_196731653.1">
    <property type="nucleotide sequence ID" value="NZ_JADSTA010000002.1"/>
</dbReference>
<evidence type="ECO:0000313" key="3">
    <source>
        <dbReference type="Proteomes" id="UP001159001"/>
    </source>
</evidence>
<feature type="compositionally biased region" description="Basic and acidic residues" evidence="1">
    <location>
        <begin position="8"/>
        <end position="32"/>
    </location>
</feature>
<evidence type="ECO:0000256" key="1">
    <source>
        <dbReference type="SAM" id="MobiDB-lite"/>
    </source>
</evidence>
<organism evidence="2 3">
    <name type="scientific">Providencia rettgeri</name>
    <dbReference type="NCBI Taxonomy" id="587"/>
    <lineage>
        <taxon>Bacteria</taxon>
        <taxon>Pseudomonadati</taxon>
        <taxon>Pseudomonadota</taxon>
        <taxon>Gammaproteobacteria</taxon>
        <taxon>Enterobacterales</taxon>
        <taxon>Morganellaceae</taxon>
        <taxon>Providencia</taxon>
    </lineage>
</organism>
<comment type="caution">
    <text evidence="2">The sequence shown here is derived from an EMBL/GenBank/DDBJ whole genome shotgun (WGS) entry which is preliminary data.</text>
</comment>
<reference evidence="2" key="1">
    <citation type="submission" date="2022-10" db="EMBL/GenBank/DDBJ databases">
        <title>Bacterial isolates recovered from the One Health project in Brazil.</title>
        <authorList>
            <person name="Valiatti T.B."/>
            <person name="Santos F."/>
            <person name="Cayo R."/>
            <person name="Gales A.C."/>
        </authorList>
    </citation>
    <scope>NUCLEOTIDE SEQUENCE</scope>
    <source>
        <strain evidence="2">PVR188</strain>
    </source>
</reference>
<gene>
    <name evidence="2" type="ORF">OGX73_12695</name>
</gene>
<name>A0AAW6UL83_PRORE</name>
<dbReference type="AlphaFoldDB" id="A0AAW6UL83"/>
<sequence>MTQVAERNQQRDSAKYDEKIKKAGKNRLGDKHHYSKWGSRPATCKPNELLTAFYYREILGN</sequence>
<evidence type="ECO:0000313" key="2">
    <source>
        <dbReference type="EMBL" id="MDI9093476.1"/>
    </source>
</evidence>
<feature type="region of interest" description="Disordered" evidence="1">
    <location>
        <begin position="1"/>
        <end position="38"/>
    </location>
</feature>
<proteinExistence type="predicted"/>
<dbReference type="Proteomes" id="UP001159001">
    <property type="component" value="Unassembled WGS sequence"/>
</dbReference>
<evidence type="ECO:0008006" key="4">
    <source>
        <dbReference type="Google" id="ProtNLM"/>
    </source>
</evidence>
<protein>
    <recommendedName>
        <fullName evidence="4">Integrase</fullName>
    </recommendedName>
</protein>
<accession>A0AAW6UL83</accession>